<feature type="region of interest" description="Disordered" evidence="1">
    <location>
        <begin position="1"/>
        <end position="21"/>
    </location>
</feature>
<evidence type="ECO:0000313" key="2">
    <source>
        <dbReference type="EMBL" id="GMF59888.1"/>
    </source>
</evidence>
<gene>
    <name evidence="2" type="ORF">Pfra01_002596900</name>
</gene>
<evidence type="ECO:0000313" key="3">
    <source>
        <dbReference type="Proteomes" id="UP001165121"/>
    </source>
</evidence>
<dbReference type="EMBL" id="BSXT01005147">
    <property type="protein sequence ID" value="GMF59888.1"/>
    <property type="molecule type" value="Genomic_DNA"/>
</dbReference>
<dbReference type="OrthoDB" id="10531358at2759"/>
<proteinExistence type="predicted"/>
<reference evidence="2" key="1">
    <citation type="submission" date="2023-04" db="EMBL/GenBank/DDBJ databases">
        <title>Phytophthora fragariaefolia NBRC 109709.</title>
        <authorList>
            <person name="Ichikawa N."/>
            <person name="Sato H."/>
            <person name="Tonouchi N."/>
        </authorList>
    </citation>
    <scope>NUCLEOTIDE SEQUENCE</scope>
    <source>
        <strain evidence="2">NBRC 109709</strain>
    </source>
</reference>
<dbReference type="Proteomes" id="UP001165121">
    <property type="component" value="Unassembled WGS sequence"/>
</dbReference>
<dbReference type="AlphaFoldDB" id="A0A9W7D9U5"/>
<evidence type="ECO:0000256" key="1">
    <source>
        <dbReference type="SAM" id="MobiDB-lite"/>
    </source>
</evidence>
<sequence length="136" mass="14437">MGASDESRTAQTPAERMAAKHKAKGVAQKAVIWNISKALEGHPGKRLIIADNFNTSCALSIALLEKGHRDKLVQQQELRGSSLRDVPSTGAHPGRAGEEIQAQAASAPLQGLLSDGPAKSQRIRESVLLPCLQRAA</sequence>
<feature type="region of interest" description="Disordered" evidence="1">
    <location>
        <begin position="76"/>
        <end position="97"/>
    </location>
</feature>
<protein>
    <submittedName>
        <fullName evidence="2">Unnamed protein product</fullName>
    </submittedName>
</protein>
<keyword evidence="3" id="KW-1185">Reference proteome</keyword>
<comment type="caution">
    <text evidence="2">The sequence shown here is derived from an EMBL/GenBank/DDBJ whole genome shotgun (WGS) entry which is preliminary data.</text>
</comment>
<name>A0A9W7D9U5_9STRA</name>
<organism evidence="2 3">
    <name type="scientific">Phytophthora fragariaefolia</name>
    <dbReference type="NCBI Taxonomy" id="1490495"/>
    <lineage>
        <taxon>Eukaryota</taxon>
        <taxon>Sar</taxon>
        <taxon>Stramenopiles</taxon>
        <taxon>Oomycota</taxon>
        <taxon>Peronosporomycetes</taxon>
        <taxon>Peronosporales</taxon>
        <taxon>Peronosporaceae</taxon>
        <taxon>Phytophthora</taxon>
    </lineage>
</organism>
<accession>A0A9W7D9U5</accession>